<sequence>MLEMRPNVGHGIKDITRQSIDQLSTDCDTECTKVWEEFESFVEETRLKLGKLCDDMRASASELERKWRRSPKEREDLLKKVEIWRHTVRHLLTDGTDDEDVVCGLRLTGAELSARLRQSFAPQEKGRWLVTFPKWCHDSLESLKKEIIVWEAETSGHLQMESECRLQGSNPLIIYSMVAGDEDSRVFVGDCRSGTILEFISDSGEMVGQCPLKEGGTDFCPWDMCRLSGDILVVCGLEFLKDEGGTNFWGSGRIFFWH</sequence>
<reference evidence="1" key="1">
    <citation type="submission" date="2021-01" db="EMBL/GenBank/DDBJ databases">
        <authorList>
            <person name="Li R."/>
            <person name="Bekaert M."/>
        </authorList>
    </citation>
    <scope>NUCLEOTIDE SEQUENCE</scope>
    <source>
        <strain evidence="1">Farmed</strain>
    </source>
</reference>
<keyword evidence="2" id="KW-1185">Reference proteome</keyword>
<dbReference type="Proteomes" id="UP000597762">
    <property type="component" value="Unassembled WGS sequence"/>
</dbReference>
<accession>A0A812CHY7</accession>
<gene>
    <name evidence="1" type="ORF">SPHA_36063</name>
</gene>
<evidence type="ECO:0000313" key="1">
    <source>
        <dbReference type="EMBL" id="CAE1268366.1"/>
    </source>
</evidence>
<protein>
    <submittedName>
        <fullName evidence="1">Uncharacterized protein</fullName>
    </submittedName>
</protein>
<organism evidence="1 2">
    <name type="scientific">Acanthosepion pharaonis</name>
    <name type="common">Pharaoh cuttlefish</name>
    <name type="synonym">Sepia pharaonis</name>
    <dbReference type="NCBI Taxonomy" id="158019"/>
    <lineage>
        <taxon>Eukaryota</taxon>
        <taxon>Metazoa</taxon>
        <taxon>Spiralia</taxon>
        <taxon>Lophotrochozoa</taxon>
        <taxon>Mollusca</taxon>
        <taxon>Cephalopoda</taxon>
        <taxon>Coleoidea</taxon>
        <taxon>Decapodiformes</taxon>
        <taxon>Sepiida</taxon>
        <taxon>Sepiina</taxon>
        <taxon>Sepiidae</taxon>
        <taxon>Acanthosepion</taxon>
    </lineage>
</organism>
<comment type="caution">
    <text evidence="1">The sequence shown here is derived from an EMBL/GenBank/DDBJ whole genome shotgun (WGS) entry which is preliminary data.</text>
</comment>
<evidence type="ECO:0000313" key="2">
    <source>
        <dbReference type="Proteomes" id="UP000597762"/>
    </source>
</evidence>
<name>A0A812CHY7_ACAPH</name>
<proteinExistence type="predicted"/>
<dbReference type="EMBL" id="CAHIKZ030001566">
    <property type="protein sequence ID" value="CAE1268366.1"/>
    <property type="molecule type" value="Genomic_DNA"/>
</dbReference>
<dbReference type="AlphaFoldDB" id="A0A812CHY7"/>